<sequence length="111" mass="12521">MEISKIHSDKVLEILKSEIKGYKSVISEMSLSGFSFSIIFPLSEDNSREFIKGARRYKYRFCKRVENLYPDLSSHTFSGGALLLVGSPIDIKIIAFAFGYAIEYGKLLVSL</sequence>
<dbReference type="AlphaFoldDB" id="A0AAQ2WWB1"/>
<accession>A0AAQ2WWB1</accession>
<evidence type="ECO:0000313" key="1">
    <source>
        <dbReference type="EMBL" id="WAZ91197.1"/>
    </source>
</evidence>
<proteinExistence type="predicted"/>
<evidence type="ECO:0000313" key="2">
    <source>
        <dbReference type="Proteomes" id="UP001164544"/>
    </source>
</evidence>
<organism evidence="1 2">
    <name type="scientific">Borrelia miyamotoi</name>
    <dbReference type="NCBI Taxonomy" id="47466"/>
    <lineage>
        <taxon>Bacteria</taxon>
        <taxon>Pseudomonadati</taxon>
        <taxon>Spirochaetota</taxon>
        <taxon>Spirochaetia</taxon>
        <taxon>Spirochaetales</taxon>
        <taxon>Borreliaceae</taxon>
        <taxon>Borrelia</taxon>
    </lineage>
</organism>
<gene>
    <name evidence="1" type="ORF">O5398_03630</name>
</gene>
<dbReference type="EMBL" id="CP114637">
    <property type="protein sequence ID" value="WAZ91197.1"/>
    <property type="molecule type" value="Genomic_DNA"/>
</dbReference>
<dbReference type="RefSeq" id="WP_231932031.1">
    <property type="nucleotide sequence ID" value="NZ_CP010308.1"/>
</dbReference>
<reference evidence="1" key="1">
    <citation type="submission" date="2022-12" db="EMBL/GenBank/DDBJ databases">
        <title>B. miyamotoi WGS.</title>
        <authorList>
            <person name="Kuleshov K.V."/>
            <person name="Hoornstra D."/>
            <person name="Hovius J.W."/>
            <person name="Platonov A.E."/>
            <person name="Telford S.R. III."/>
        </authorList>
    </citation>
    <scope>NUCLEOTIDE SEQUENCE</scope>
    <source>
        <strain evidence="1">410</strain>
    </source>
</reference>
<dbReference type="Proteomes" id="UP001164544">
    <property type="component" value="Chromosome"/>
</dbReference>
<protein>
    <submittedName>
        <fullName evidence="1">Uncharacterized protein</fullName>
    </submittedName>
</protein>
<name>A0AAQ2WWB1_9SPIR</name>